<organism evidence="2">
    <name type="scientific">Staphylococcus epidermidis</name>
    <dbReference type="NCBI Taxonomy" id="1282"/>
    <lineage>
        <taxon>Bacteria</taxon>
        <taxon>Bacillati</taxon>
        <taxon>Bacillota</taxon>
        <taxon>Bacilli</taxon>
        <taxon>Bacillales</taxon>
        <taxon>Staphylococcaceae</taxon>
        <taxon>Staphylococcus</taxon>
    </lineage>
</organism>
<keyword evidence="2" id="KW-0614">Plasmid</keyword>
<dbReference type="EMBL" id="MW364978">
    <property type="protein sequence ID" value="QRX38775.1"/>
    <property type="molecule type" value="Genomic_DNA"/>
</dbReference>
<evidence type="ECO:0000256" key="1">
    <source>
        <dbReference type="SAM" id="Phobius"/>
    </source>
</evidence>
<keyword evidence="1" id="KW-1133">Transmembrane helix</keyword>
<keyword evidence="1" id="KW-0812">Transmembrane</keyword>
<name>A0A894T8K8_STAEP</name>
<keyword evidence="1" id="KW-0472">Membrane</keyword>
<sequence>MNIALLITTIITCPVLTGIIANYLYDKFK</sequence>
<feature type="transmembrane region" description="Helical" evidence="1">
    <location>
        <begin position="6"/>
        <end position="25"/>
    </location>
</feature>
<proteinExistence type="predicted"/>
<evidence type="ECO:0000313" key="2">
    <source>
        <dbReference type="EMBL" id="QRX38775.1"/>
    </source>
</evidence>
<geneLocation type="plasmid" evidence="2">
    <name>pSE456_1</name>
</geneLocation>
<protein>
    <recommendedName>
        <fullName evidence="3">Type I toxin-antitoxin system Fst family toxin</fullName>
    </recommendedName>
</protein>
<dbReference type="AlphaFoldDB" id="A0A894T8K8"/>
<accession>A0A894T8K8</accession>
<evidence type="ECO:0008006" key="3">
    <source>
        <dbReference type="Google" id="ProtNLM"/>
    </source>
</evidence>
<reference evidence="2" key="1">
    <citation type="journal article" date="2021" name="MSphere">
        <title>Staphylococcus epidermidis Phages Transduce Antimicrobial Resistance Plasmids and Mobilize Chromosomal Islands.</title>
        <authorList>
            <person name="Fiaarov L."/>
            <person name="Botka T."/>
            <person name="Du X."/>
            <person name="MaalaHov I."/>
            <person name="B P."/>
            <person name="Pantucek R."/>
            <person name="Benea M."/>
            <person name="Roudnick P."/>
            <person name="Winstel V."/>
            <person name="Larsen J."/>
            <person name="Rosenstein R."/>
            <person name="Peschel A."/>
            <person name="DoakaY J."/>
        </authorList>
    </citation>
    <scope>NUCLEOTIDE SEQUENCE</scope>
    <source>
        <strain evidence="2">SE456</strain>
    </source>
</reference>